<keyword evidence="3 9" id="KW-1133">Transmembrane helix</keyword>
<dbReference type="Gene3D" id="3.40.390.10">
    <property type="entry name" value="Collagenase (Catalytic Domain)"/>
    <property type="match status" value="1"/>
</dbReference>
<dbReference type="GO" id="GO:0046872">
    <property type="term" value="F:metal ion binding"/>
    <property type="evidence" value="ECO:0007669"/>
    <property type="project" value="UniProtKB-KW"/>
</dbReference>
<dbReference type="PROSITE" id="PS01186">
    <property type="entry name" value="EGF_2"/>
    <property type="match status" value="1"/>
</dbReference>
<dbReference type="GO" id="GO:1990913">
    <property type="term" value="C:sperm head plasma membrane"/>
    <property type="evidence" value="ECO:0007669"/>
    <property type="project" value="TreeGrafter"/>
</dbReference>
<evidence type="ECO:0000256" key="4">
    <source>
        <dbReference type="ARBA" id="ARBA00023136"/>
    </source>
</evidence>
<evidence type="ECO:0000259" key="12">
    <source>
        <dbReference type="PROSITE" id="PS50214"/>
    </source>
</evidence>
<dbReference type="EMBL" id="AKHW03006283">
    <property type="protein sequence ID" value="KYO21674.1"/>
    <property type="molecule type" value="Genomic_DNA"/>
</dbReference>
<evidence type="ECO:0000313" key="15">
    <source>
        <dbReference type="Proteomes" id="UP000050525"/>
    </source>
</evidence>
<dbReference type="InterPro" id="IPR034027">
    <property type="entry name" value="Reprolysin_adamalysin"/>
</dbReference>
<keyword evidence="2 9" id="KW-0812">Transmembrane</keyword>
<dbReference type="PROSITE" id="PS50214">
    <property type="entry name" value="DISINTEGRIN_2"/>
    <property type="match status" value="1"/>
</dbReference>
<dbReference type="Pfam" id="PF01421">
    <property type="entry name" value="Reprolysin"/>
    <property type="match status" value="1"/>
</dbReference>
<keyword evidence="14" id="KW-0645">Protease</keyword>
<dbReference type="GO" id="GO:0007229">
    <property type="term" value="P:integrin-mediated signaling pathway"/>
    <property type="evidence" value="ECO:0007669"/>
    <property type="project" value="UniProtKB-KW"/>
</dbReference>
<keyword evidence="8" id="KW-0479">Metal-binding</keyword>
<evidence type="ECO:0000259" key="11">
    <source>
        <dbReference type="PROSITE" id="PS50026"/>
    </source>
</evidence>
<evidence type="ECO:0000313" key="14">
    <source>
        <dbReference type="EMBL" id="KYO21674.1"/>
    </source>
</evidence>
<dbReference type="PANTHER" id="PTHR11905:SF251">
    <property type="entry name" value="MEDIATOR COMPLEX SUBUNIT 6"/>
    <property type="match status" value="1"/>
</dbReference>
<evidence type="ECO:0000256" key="8">
    <source>
        <dbReference type="PROSITE-ProRule" id="PRU00276"/>
    </source>
</evidence>
<dbReference type="PROSITE" id="PS00427">
    <property type="entry name" value="DISINTEGRIN_1"/>
    <property type="match status" value="1"/>
</dbReference>
<dbReference type="SMART" id="SM00050">
    <property type="entry name" value="DISIN"/>
    <property type="match status" value="1"/>
</dbReference>
<dbReference type="FunFam" id="3.40.390.10:FF:000002">
    <property type="entry name" value="Disintegrin and metalloproteinase domain-containing protein 22"/>
    <property type="match status" value="1"/>
</dbReference>
<accession>A0A151MAY6</accession>
<keyword evidence="15" id="KW-1185">Reference proteome</keyword>
<dbReference type="Proteomes" id="UP000050525">
    <property type="component" value="Unassembled WGS sequence"/>
</dbReference>
<evidence type="ECO:0000256" key="9">
    <source>
        <dbReference type="SAM" id="Phobius"/>
    </source>
</evidence>
<keyword evidence="10" id="KW-0732">Signal</keyword>
<dbReference type="GO" id="GO:0006508">
    <property type="term" value="P:proteolysis"/>
    <property type="evidence" value="ECO:0007669"/>
    <property type="project" value="InterPro"/>
</dbReference>
<dbReference type="PRINTS" id="PR00289">
    <property type="entry name" value="DISINTEGRIN"/>
</dbReference>
<dbReference type="Pfam" id="PF00200">
    <property type="entry name" value="Disintegrin"/>
    <property type="match status" value="1"/>
</dbReference>
<dbReference type="InterPro" id="IPR001762">
    <property type="entry name" value="Disintegrin_dom"/>
</dbReference>
<feature type="active site" evidence="8">
    <location>
        <position position="344"/>
    </location>
</feature>
<evidence type="ECO:0000256" key="7">
    <source>
        <dbReference type="PROSITE-ProRule" id="PRU00076"/>
    </source>
</evidence>
<dbReference type="AlphaFoldDB" id="A0A151MAY6"/>
<dbReference type="InterPro" id="IPR001590">
    <property type="entry name" value="Peptidase_M12B"/>
</dbReference>
<dbReference type="CDD" id="cd04269">
    <property type="entry name" value="ZnMc_adamalysin_II_like"/>
    <property type="match status" value="1"/>
</dbReference>
<reference evidence="14 15" key="1">
    <citation type="journal article" date="2012" name="Genome Biol.">
        <title>Sequencing three crocodilian genomes to illuminate the evolution of archosaurs and amniotes.</title>
        <authorList>
            <person name="St John J.A."/>
            <person name="Braun E.L."/>
            <person name="Isberg S.R."/>
            <person name="Miles L.G."/>
            <person name="Chong A.Y."/>
            <person name="Gongora J."/>
            <person name="Dalzell P."/>
            <person name="Moran C."/>
            <person name="Bed'hom B."/>
            <person name="Abzhanov A."/>
            <person name="Burgess S.C."/>
            <person name="Cooksey A.M."/>
            <person name="Castoe T.A."/>
            <person name="Crawford N.G."/>
            <person name="Densmore L.D."/>
            <person name="Drew J.C."/>
            <person name="Edwards S.V."/>
            <person name="Faircloth B.C."/>
            <person name="Fujita M.K."/>
            <person name="Greenwold M.J."/>
            <person name="Hoffmann F.G."/>
            <person name="Howard J.M."/>
            <person name="Iguchi T."/>
            <person name="Janes D.E."/>
            <person name="Khan S.Y."/>
            <person name="Kohno S."/>
            <person name="de Koning A.J."/>
            <person name="Lance S.L."/>
            <person name="McCarthy F.M."/>
            <person name="McCormack J.E."/>
            <person name="Merchant M.E."/>
            <person name="Peterson D.G."/>
            <person name="Pollock D.D."/>
            <person name="Pourmand N."/>
            <person name="Raney B.J."/>
            <person name="Roessler K.A."/>
            <person name="Sanford J.R."/>
            <person name="Sawyer R.H."/>
            <person name="Schmidt C.J."/>
            <person name="Triplett E.W."/>
            <person name="Tuberville T.D."/>
            <person name="Venegas-Anaya M."/>
            <person name="Howard J.T."/>
            <person name="Jarvis E.D."/>
            <person name="Guillette L.J.Jr."/>
            <person name="Glenn T.C."/>
            <person name="Green R.E."/>
            <person name="Ray D.A."/>
        </authorList>
    </citation>
    <scope>NUCLEOTIDE SEQUENCE [LARGE SCALE GENOMIC DNA]</scope>
    <source>
        <strain evidence="14">KSC_2009_1</strain>
    </source>
</reference>
<dbReference type="GO" id="GO:0004222">
    <property type="term" value="F:metalloendopeptidase activity"/>
    <property type="evidence" value="ECO:0007669"/>
    <property type="project" value="InterPro"/>
</dbReference>
<dbReference type="PROSITE" id="PS50026">
    <property type="entry name" value="EGF_3"/>
    <property type="match status" value="1"/>
</dbReference>
<feature type="domain" description="Peptidase M12B" evidence="13">
    <location>
        <begin position="208"/>
        <end position="400"/>
    </location>
</feature>
<dbReference type="SUPFAM" id="SSF57552">
    <property type="entry name" value="Blood coagulation inhibitor (disintegrin)"/>
    <property type="match status" value="1"/>
</dbReference>
<evidence type="ECO:0000256" key="2">
    <source>
        <dbReference type="ARBA" id="ARBA00022692"/>
    </source>
</evidence>
<keyword evidence="5 7" id="KW-1015">Disulfide bond</keyword>
<sequence>MGMGRDVPLRSLLVPLVLVALGAGSSLSGGAAGLGQAGTPPYEVVIPRQLAPRHGKKLHEISYVLQLQGRGRLLRLQQKDAFVPQHFTLFTYGAGDVLQAEQPFLQNDCFYQGYVQGSPTSMVVLSTCSGGLRGLLQLLGSTYGLEPVPGSTTFQHLLYWLEKGMSVPDLRCGLTKEELQHQAALIPGFNVSSTVRQAAREDWWTHTRYAKVAIVVDHERFVRSNRNETKVIREVLDIINMADSLYGPLGVRVQPLGLEIWTQNNLITIGDYMNVTLNNFNRWRRHELRRRLPHDAGHLFVHKSFGSLLGLAYLSQVCVNYWASGVESFTTSNLFLFTLTFAHELGHNLGMPHDKQYCTCNRSGCIMYEYHVITNAFSNCSYNAYYNLMMTRAQCLQEAPAPEAVYTFNYCGNKAVETGEECDCGSDLTCGRDPCCELNCTLSASAACAFGDCCQDCQILVAGTLCRESTDECDLPEYCNGTSQWCPKDVYVQDGAPCQHGAYCYHGNCSTHDKLCKSIFGSETSVAEQGCFSELNARGDRFGNCGINGANTYKKCKAEDTLCGRIQCEKVRNLPSLENHNTIVQTPIDDKWCWGIDYHSGMEIPDIGSVRDGTSCGKDKICFNRRCVRVSFLHYDCNLTRCHNRGICNSERHCHCEYGWAPPYCKDKGLGGSIDSGPPPATEVITRNFVVGITVMGTIGVLGIGLGAYYRNALSEWFRRLLARIHPK</sequence>
<dbReference type="eggNOG" id="KOG3607">
    <property type="taxonomic scope" value="Eukaryota"/>
</dbReference>
<dbReference type="Pfam" id="PF08516">
    <property type="entry name" value="ADAM_CR"/>
    <property type="match status" value="1"/>
</dbReference>
<feature type="domain" description="Disintegrin" evidence="12">
    <location>
        <begin position="408"/>
        <end position="494"/>
    </location>
</feature>
<feature type="signal peptide" evidence="10">
    <location>
        <begin position="1"/>
        <end position="24"/>
    </location>
</feature>
<feature type="binding site" evidence="8">
    <location>
        <position position="347"/>
    </location>
    <ligand>
        <name>Zn(2+)</name>
        <dbReference type="ChEBI" id="CHEBI:29105"/>
        <note>catalytic</note>
    </ligand>
</feature>
<feature type="disulfide bond" evidence="6">
    <location>
        <begin position="466"/>
        <end position="486"/>
    </location>
</feature>
<feature type="domain" description="EGF-like" evidence="11">
    <location>
        <begin position="633"/>
        <end position="666"/>
    </location>
</feature>
<keyword evidence="14" id="KW-0482">Metalloprotease</keyword>
<evidence type="ECO:0000256" key="3">
    <source>
        <dbReference type="ARBA" id="ARBA00022989"/>
    </source>
</evidence>
<dbReference type="GO" id="GO:0008584">
    <property type="term" value="P:male gonad development"/>
    <property type="evidence" value="ECO:0007669"/>
    <property type="project" value="TreeGrafter"/>
</dbReference>
<dbReference type="InterPro" id="IPR024079">
    <property type="entry name" value="MetalloPept_cat_dom_sf"/>
</dbReference>
<dbReference type="InterPro" id="IPR018358">
    <property type="entry name" value="Disintegrin_CS"/>
</dbReference>
<dbReference type="InterPro" id="IPR002870">
    <property type="entry name" value="Peptidase_M12B_N"/>
</dbReference>
<feature type="chain" id="PRO_5007584883" evidence="10">
    <location>
        <begin position="25"/>
        <end position="728"/>
    </location>
</feature>
<dbReference type="STRING" id="8496.A0A151MAY6"/>
<dbReference type="GO" id="GO:0009897">
    <property type="term" value="C:external side of plasma membrane"/>
    <property type="evidence" value="ECO:0007669"/>
    <property type="project" value="TreeGrafter"/>
</dbReference>
<feature type="transmembrane region" description="Helical" evidence="9">
    <location>
        <begin position="689"/>
        <end position="710"/>
    </location>
</feature>
<dbReference type="SMART" id="SM00608">
    <property type="entry name" value="ACR"/>
    <property type="match status" value="1"/>
</dbReference>
<dbReference type="FunFam" id="4.10.70.10:FF:000001">
    <property type="entry name" value="Disintegrin and metalloproteinase domain-containing protein 22"/>
    <property type="match status" value="1"/>
</dbReference>
<protein>
    <submittedName>
        <fullName evidence="14">Disintegrin and metalloproteinase domain-containing protein 29 preproprotein</fullName>
    </submittedName>
</protein>
<gene>
    <name evidence="14" type="primary">ADAM29</name>
    <name evidence="14" type="ORF">Y1Q_0000399</name>
</gene>
<dbReference type="PANTHER" id="PTHR11905">
    <property type="entry name" value="ADAM A DISINTEGRIN AND METALLOPROTEASE DOMAIN"/>
    <property type="match status" value="1"/>
</dbReference>
<feature type="binding site" evidence="8">
    <location>
        <position position="353"/>
    </location>
    <ligand>
        <name>Zn(2+)</name>
        <dbReference type="ChEBI" id="CHEBI:29105"/>
        <note>catalytic</note>
    </ligand>
</feature>
<proteinExistence type="predicted"/>
<dbReference type="Gene3D" id="4.10.70.10">
    <property type="entry name" value="Disintegrin domain"/>
    <property type="match status" value="1"/>
</dbReference>
<keyword evidence="14" id="KW-0378">Hydrolase</keyword>
<dbReference type="InterPro" id="IPR006586">
    <property type="entry name" value="ADAM_Cys-rich"/>
</dbReference>
<evidence type="ECO:0000256" key="1">
    <source>
        <dbReference type="ARBA" id="ARBA00004479"/>
    </source>
</evidence>
<dbReference type="PROSITE" id="PS50215">
    <property type="entry name" value="ADAM_MEPRO"/>
    <property type="match status" value="1"/>
</dbReference>
<dbReference type="Pfam" id="PF01562">
    <property type="entry name" value="Pep_M12B_propep"/>
    <property type="match status" value="1"/>
</dbReference>
<feature type="disulfide bond" evidence="8">
    <location>
        <begin position="360"/>
        <end position="365"/>
    </location>
</feature>
<evidence type="ECO:0000259" key="13">
    <source>
        <dbReference type="PROSITE" id="PS50215"/>
    </source>
</evidence>
<evidence type="ECO:0000256" key="10">
    <source>
        <dbReference type="SAM" id="SignalP"/>
    </source>
</evidence>
<keyword evidence="7" id="KW-0245">EGF-like domain</keyword>
<comment type="subcellular location">
    <subcellularLocation>
        <location evidence="1">Membrane</location>
        <topology evidence="1">Single-pass type I membrane protein</topology>
    </subcellularLocation>
</comment>
<evidence type="ECO:0000256" key="6">
    <source>
        <dbReference type="PROSITE-ProRule" id="PRU00068"/>
    </source>
</evidence>
<keyword evidence="8" id="KW-0862">Zinc</keyword>
<comment type="caution">
    <text evidence="7">Lacks conserved residue(s) required for the propagation of feature annotation.</text>
</comment>
<organism evidence="14 15">
    <name type="scientific">Alligator mississippiensis</name>
    <name type="common">American alligator</name>
    <dbReference type="NCBI Taxonomy" id="8496"/>
    <lineage>
        <taxon>Eukaryota</taxon>
        <taxon>Metazoa</taxon>
        <taxon>Chordata</taxon>
        <taxon>Craniata</taxon>
        <taxon>Vertebrata</taxon>
        <taxon>Euteleostomi</taxon>
        <taxon>Archelosauria</taxon>
        <taxon>Archosauria</taxon>
        <taxon>Crocodylia</taxon>
        <taxon>Alligatoridae</taxon>
        <taxon>Alligatorinae</taxon>
        <taxon>Alligator</taxon>
    </lineage>
</organism>
<feature type="disulfide bond" evidence="7">
    <location>
        <begin position="656"/>
        <end position="665"/>
    </location>
</feature>
<dbReference type="InterPro" id="IPR036436">
    <property type="entry name" value="Disintegrin_dom_sf"/>
</dbReference>
<dbReference type="InterPro" id="IPR000742">
    <property type="entry name" value="EGF"/>
</dbReference>
<name>A0A151MAY6_ALLMI</name>
<comment type="caution">
    <text evidence="14">The sequence shown here is derived from an EMBL/GenBank/DDBJ whole genome shotgun (WGS) entry which is preliminary data.</text>
</comment>
<feature type="binding site" evidence="8">
    <location>
        <position position="343"/>
    </location>
    <ligand>
        <name>Zn(2+)</name>
        <dbReference type="ChEBI" id="CHEBI:29105"/>
        <note>catalytic</note>
    </ligand>
</feature>
<dbReference type="SUPFAM" id="SSF55486">
    <property type="entry name" value="Metalloproteases ('zincins'), catalytic domain"/>
    <property type="match status" value="1"/>
</dbReference>
<evidence type="ECO:0000256" key="5">
    <source>
        <dbReference type="ARBA" id="ARBA00023157"/>
    </source>
</evidence>
<keyword evidence="4 9" id="KW-0472">Membrane</keyword>